<dbReference type="InterPro" id="IPR028082">
    <property type="entry name" value="Peripla_BP_I"/>
</dbReference>
<dbReference type="OrthoDB" id="10531495at2759"/>
<dbReference type="SUPFAM" id="SSF53822">
    <property type="entry name" value="Periplasmic binding protein-like I"/>
    <property type="match status" value="1"/>
</dbReference>
<reference evidence="7" key="1">
    <citation type="submission" date="2017-01" db="EMBL/GenBank/DDBJ databases">
        <title>Comparative genomics of anhydrobiosis in the tardigrade Hypsibius dujardini.</title>
        <authorList>
            <person name="Yoshida Y."/>
            <person name="Koutsovoulos G."/>
            <person name="Laetsch D."/>
            <person name="Stevens L."/>
            <person name="Kumar S."/>
            <person name="Horikawa D."/>
            <person name="Ishino K."/>
            <person name="Komine S."/>
            <person name="Tomita M."/>
            <person name="Blaxter M."/>
            <person name="Arakawa K."/>
        </authorList>
    </citation>
    <scope>NUCLEOTIDE SEQUENCE [LARGE SCALE GENOMIC DNA]</scope>
    <source>
        <strain evidence="7">Z151</strain>
    </source>
</reference>
<evidence type="ECO:0000256" key="4">
    <source>
        <dbReference type="ARBA" id="ARBA00023136"/>
    </source>
</evidence>
<keyword evidence="7" id="KW-1185">Reference proteome</keyword>
<evidence type="ECO:0000256" key="2">
    <source>
        <dbReference type="ARBA" id="ARBA00022692"/>
    </source>
</evidence>
<evidence type="ECO:0000313" key="6">
    <source>
        <dbReference type="EMBL" id="OQV12044.1"/>
    </source>
</evidence>
<accession>A0A1W0WA04</accession>
<dbReference type="EMBL" id="MTYJ01000155">
    <property type="protein sequence ID" value="OQV12044.1"/>
    <property type="molecule type" value="Genomic_DNA"/>
</dbReference>
<evidence type="ECO:0000259" key="5">
    <source>
        <dbReference type="Pfam" id="PF01094"/>
    </source>
</evidence>
<name>A0A1W0WA04_HYPEX</name>
<gene>
    <name evidence="6" type="ORF">BV898_13694</name>
</gene>
<sequence length="466" mass="52478">MQRSCLKFFINPLIIFTVGQVVNWVEGLEVVLLVYGIWSPGLLQSIPLSGPGFDVALEEVNSVYSNNKTFQMRRVYISSTEVAGCSDTGAYFDHISDYYYRATGNCSQCLYILVNLGCGDPPMFAQLGREWNMLTISAGSTSFNVRDRALYPTTVSTCPFQFRPYTVMFRKLCELFNWRTLAYVYDTSRTLPFPLQLYDILTSFVRLNATDVRLQLFPIPVAPSDAIIADHLRKISQVARIVFLSGTPVLIRQIMVWITVDLPEQAIGPITYYRNDSMDEIALRAFPSLLQLILCYDRNAEADRTLKDHFKQEADVIYGYRYPENRQPTEFTTSSYILVKMIANILNRSIVQGFDYFDGQILAQQFLNHSYDAGPIGGIYVDSYESSVPFSYAGQPSTDSGGASAVENSRQPTTAGYAILRISRRRPPVRSDLSQHSCWNVSVDWIASLLLCGGSFFSVSPEAHHG</sequence>
<keyword evidence="3" id="KW-1133">Transmembrane helix</keyword>
<dbReference type="Proteomes" id="UP000192578">
    <property type="component" value="Unassembled WGS sequence"/>
</dbReference>
<proteinExistence type="predicted"/>
<dbReference type="InterPro" id="IPR001828">
    <property type="entry name" value="ANF_lig-bd_rcpt"/>
</dbReference>
<keyword evidence="2" id="KW-0812">Transmembrane</keyword>
<protein>
    <recommendedName>
        <fullName evidence="5">Receptor ligand binding region domain-containing protein</fullName>
    </recommendedName>
</protein>
<dbReference type="GO" id="GO:0016020">
    <property type="term" value="C:membrane"/>
    <property type="evidence" value="ECO:0007669"/>
    <property type="project" value="UniProtKB-SubCell"/>
</dbReference>
<keyword evidence="4" id="KW-0472">Membrane</keyword>
<dbReference type="AlphaFoldDB" id="A0A1W0WA04"/>
<dbReference type="Gene3D" id="3.40.50.2300">
    <property type="match status" value="1"/>
</dbReference>
<dbReference type="Pfam" id="PF01094">
    <property type="entry name" value="ANF_receptor"/>
    <property type="match status" value="1"/>
</dbReference>
<feature type="domain" description="Receptor ligand binding region" evidence="5">
    <location>
        <begin position="123"/>
        <end position="257"/>
    </location>
</feature>
<evidence type="ECO:0000256" key="3">
    <source>
        <dbReference type="ARBA" id="ARBA00022989"/>
    </source>
</evidence>
<comment type="subcellular location">
    <subcellularLocation>
        <location evidence="1">Membrane</location>
    </subcellularLocation>
</comment>
<evidence type="ECO:0000313" key="7">
    <source>
        <dbReference type="Proteomes" id="UP000192578"/>
    </source>
</evidence>
<organism evidence="6 7">
    <name type="scientific">Hypsibius exemplaris</name>
    <name type="common">Freshwater tardigrade</name>
    <dbReference type="NCBI Taxonomy" id="2072580"/>
    <lineage>
        <taxon>Eukaryota</taxon>
        <taxon>Metazoa</taxon>
        <taxon>Ecdysozoa</taxon>
        <taxon>Tardigrada</taxon>
        <taxon>Eutardigrada</taxon>
        <taxon>Parachela</taxon>
        <taxon>Hypsibioidea</taxon>
        <taxon>Hypsibiidae</taxon>
        <taxon>Hypsibius</taxon>
    </lineage>
</organism>
<comment type="caution">
    <text evidence="6">The sequence shown here is derived from an EMBL/GenBank/DDBJ whole genome shotgun (WGS) entry which is preliminary data.</text>
</comment>
<evidence type="ECO:0000256" key="1">
    <source>
        <dbReference type="ARBA" id="ARBA00004370"/>
    </source>
</evidence>